<name>A0A5M6IH07_9PROT</name>
<dbReference type="InterPro" id="IPR006474">
    <property type="entry name" value="Helicase_Cas3_CRISPR-ass_core"/>
</dbReference>
<dbReference type="GO" id="GO:0004386">
    <property type="term" value="F:helicase activity"/>
    <property type="evidence" value="ECO:0007669"/>
    <property type="project" value="UniProtKB-KW"/>
</dbReference>
<evidence type="ECO:0000259" key="10">
    <source>
        <dbReference type="PROSITE" id="PS51192"/>
    </source>
</evidence>
<dbReference type="SUPFAM" id="SSF52540">
    <property type="entry name" value="P-loop containing nucleoside triphosphate hydrolases"/>
    <property type="match status" value="1"/>
</dbReference>
<dbReference type="InterPro" id="IPR014001">
    <property type="entry name" value="Helicase_ATP-bd"/>
</dbReference>
<evidence type="ECO:0000259" key="11">
    <source>
        <dbReference type="PROSITE" id="PS51643"/>
    </source>
</evidence>
<proteinExistence type="inferred from homology"/>
<dbReference type="GO" id="GO:0003676">
    <property type="term" value="F:nucleic acid binding"/>
    <property type="evidence" value="ECO:0007669"/>
    <property type="project" value="InterPro"/>
</dbReference>
<evidence type="ECO:0000256" key="4">
    <source>
        <dbReference type="ARBA" id="ARBA00022723"/>
    </source>
</evidence>
<keyword evidence="3" id="KW-0540">Nuclease</keyword>
<protein>
    <submittedName>
        <fullName evidence="12">CRISPR-associated helicase Cas3</fullName>
    </submittedName>
</protein>
<dbReference type="OrthoDB" id="9810236at2"/>
<keyword evidence="4" id="KW-0479">Metal-binding</keyword>
<dbReference type="InterPro" id="IPR006483">
    <property type="entry name" value="CRISPR-assoc_Cas3_HD"/>
</dbReference>
<dbReference type="EMBL" id="VWPJ01000002">
    <property type="protein sequence ID" value="KAA5606848.1"/>
    <property type="molecule type" value="Genomic_DNA"/>
</dbReference>
<dbReference type="Gene3D" id="3.40.50.300">
    <property type="entry name" value="P-loop containing nucleotide triphosphate hydrolases"/>
    <property type="match status" value="2"/>
</dbReference>
<dbReference type="NCBIfam" id="TIGR01587">
    <property type="entry name" value="cas3_core"/>
    <property type="match status" value="1"/>
</dbReference>
<dbReference type="NCBIfam" id="TIGR01596">
    <property type="entry name" value="cas3_HD"/>
    <property type="match status" value="1"/>
</dbReference>
<evidence type="ECO:0000256" key="6">
    <source>
        <dbReference type="ARBA" id="ARBA00022801"/>
    </source>
</evidence>
<sequence>MKHYYAHSSSDKKDKKYWQPLSNHLRAVSSLAQERGKKLNICNTSGLAGLLHDLGKYTAEFQARLDGAEPVDHATAGAQWAHRPKSPYDPITADMLAYVIAGHHSGLPDREGAEDRSLQARLKKAVPAPDPVWLQEIGPVPHPKFSSTFKPNKERLGFQVAMLTRFLFSCLVDADYRDTEAFYATANGETISRGMDQTPSDLAPRLTDYLNHLRATAEDKPLNHLRRRVLEHARERAALAPGVFSLTVPTGGGKTLTSLAFAMEHAKTHGLDRIIYAIPFTSIIDQTAQVFRDILGDGVVLEHHTALDRGELSERDGADKLKLAMEDWDAPLVVTTTVQFFESLFSHRPARCRKLHNVAHSVIILDEAQTLPLPVLRPCVAALDELARNHGCSIVLCTATQPALGADRFDGGLENVRELAPDPGKLQKTLTRTTIRHAGLMSDTALIEALGAHQQALVIVNSRAHALALYRAAQAAGLDGVIHLSTRQVAADRQAILVRVRETLAVETPCRVIATSLVEAGVDVDFPVVFRAEAGLDSILQAAGRCNREGRRAASDSPVMIFEAPDWPAPRAVRDFAAATRHALAKHPDPATLDAIKAYFEEVYWRKGANALDRDSVLERFVAGRTGTDFAFRSVGETFHLIADGLDPVIIPRNDNGCRMALDALPFATHTGGLARALQRFTVQIPPKDRDRLMASGQVNFRDPAKQFAVLEDPTLYTPETGLIWEEAGDLRPSESVW</sequence>
<reference evidence="12 13" key="1">
    <citation type="submission" date="2019-09" db="EMBL/GenBank/DDBJ databases">
        <title>Genome sequence of Roseospira marina, one of the more divergent members of the non-sulfur purple photosynthetic bacterial family, the Rhodospirillaceae.</title>
        <authorList>
            <person name="Meyer T."/>
            <person name="Kyndt J."/>
        </authorList>
    </citation>
    <scope>NUCLEOTIDE SEQUENCE [LARGE SCALE GENOMIC DNA]</scope>
    <source>
        <strain evidence="12 13">DSM 15113</strain>
    </source>
</reference>
<dbReference type="CDD" id="cd17930">
    <property type="entry name" value="DEXHc_cas3"/>
    <property type="match status" value="1"/>
</dbReference>
<dbReference type="PROSITE" id="PS51192">
    <property type="entry name" value="HELICASE_ATP_BIND_1"/>
    <property type="match status" value="1"/>
</dbReference>
<keyword evidence="9" id="KW-0051">Antiviral defense</keyword>
<dbReference type="GO" id="GO:0005524">
    <property type="term" value="F:ATP binding"/>
    <property type="evidence" value="ECO:0007669"/>
    <property type="project" value="UniProtKB-KW"/>
</dbReference>
<evidence type="ECO:0000256" key="7">
    <source>
        <dbReference type="ARBA" id="ARBA00022806"/>
    </source>
</evidence>
<dbReference type="InterPro" id="IPR054712">
    <property type="entry name" value="Cas3-like_dom"/>
</dbReference>
<dbReference type="Pfam" id="PF22590">
    <property type="entry name" value="Cas3-like_C_2"/>
    <property type="match status" value="1"/>
</dbReference>
<feature type="domain" description="Helicase ATP-binding" evidence="10">
    <location>
        <begin position="235"/>
        <end position="419"/>
    </location>
</feature>
<dbReference type="InterPro" id="IPR038257">
    <property type="entry name" value="CRISPR-assoc_Cas3_HD_sf"/>
</dbReference>
<dbReference type="PROSITE" id="PS51643">
    <property type="entry name" value="HD_CAS3"/>
    <property type="match status" value="1"/>
</dbReference>
<evidence type="ECO:0000256" key="2">
    <source>
        <dbReference type="ARBA" id="ARBA00009046"/>
    </source>
</evidence>
<evidence type="ECO:0000313" key="12">
    <source>
        <dbReference type="EMBL" id="KAA5606848.1"/>
    </source>
</evidence>
<dbReference type="AlphaFoldDB" id="A0A5M6IH07"/>
<dbReference type="Gene3D" id="1.10.3210.30">
    <property type="match status" value="1"/>
</dbReference>
<evidence type="ECO:0000256" key="3">
    <source>
        <dbReference type="ARBA" id="ARBA00022722"/>
    </source>
</evidence>
<evidence type="ECO:0000256" key="5">
    <source>
        <dbReference type="ARBA" id="ARBA00022741"/>
    </source>
</evidence>
<evidence type="ECO:0000256" key="1">
    <source>
        <dbReference type="ARBA" id="ARBA00006847"/>
    </source>
</evidence>
<dbReference type="Pfam" id="PF00270">
    <property type="entry name" value="DEAD"/>
    <property type="match status" value="1"/>
</dbReference>
<accession>A0A5M6IH07</accession>
<dbReference type="GO" id="GO:0046872">
    <property type="term" value="F:metal ion binding"/>
    <property type="evidence" value="ECO:0007669"/>
    <property type="project" value="UniProtKB-KW"/>
</dbReference>
<dbReference type="InterPro" id="IPR027417">
    <property type="entry name" value="P-loop_NTPase"/>
</dbReference>
<dbReference type="GO" id="GO:0051607">
    <property type="term" value="P:defense response to virus"/>
    <property type="evidence" value="ECO:0007669"/>
    <property type="project" value="UniProtKB-KW"/>
</dbReference>
<comment type="caution">
    <text evidence="12">The sequence shown here is derived from an EMBL/GenBank/DDBJ whole genome shotgun (WGS) entry which is preliminary data.</text>
</comment>
<keyword evidence="7" id="KW-0347">Helicase</keyword>
<dbReference type="InterPro" id="IPR006674">
    <property type="entry name" value="HD_domain"/>
</dbReference>
<dbReference type="InterPro" id="IPR011545">
    <property type="entry name" value="DEAD/DEAH_box_helicase_dom"/>
</dbReference>
<evidence type="ECO:0000256" key="8">
    <source>
        <dbReference type="ARBA" id="ARBA00022840"/>
    </source>
</evidence>
<dbReference type="Pfam" id="PF01966">
    <property type="entry name" value="HD"/>
    <property type="match status" value="1"/>
</dbReference>
<dbReference type="SMART" id="SM00487">
    <property type="entry name" value="DEXDc"/>
    <property type="match status" value="1"/>
</dbReference>
<evidence type="ECO:0000256" key="9">
    <source>
        <dbReference type="ARBA" id="ARBA00023118"/>
    </source>
</evidence>
<dbReference type="Proteomes" id="UP000324065">
    <property type="component" value="Unassembled WGS sequence"/>
</dbReference>
<dbReference type="CDD" id="cd09641">
    <property type="entry name" value="Cas3''_I"/>
    <property type="match status" value="1"/>
</dbReference>
<dbReference type="SUPFAM" id="SSF109604">
    <property type="entry name" value="HD-domain/PDEase-like"/>
    <property type="match status" value="1"/>
</dbReference>
<organism evidence="12 13">
    <name type="scientific">Roseospira marina</name>
    <dbReference type="NCBI Taxonomy" id="140057"/>
    <lineage>
        <taxon>Bacteria</taxon>
        <taxon>Pseudomonadati</taxon>
        <taxon>Pseudomonadota</taxon>
        <taxon>Alphaproteobacteria</taxon>
        <taxon>Rhodospirillales</taxon>
        <taxon>Rhodospirillaceae</taxon>
        <taxon>Roseospira</taxon>
    </lineage>
</organism>
<keyword evidence="8" id="KW-0067">ATP-binding</keyword>
<comment type="similarity">
    <text evidence="2">In the central section; belongs to the CRISPR-associated helicase Cas3 family.</text>
</comment>
<dbReference type="GO" id="GO:0004518">
    <property type="term" value="F:nuclease activity"/>
    <property type="evidence" value="ECO:0007669"/>
    <property type="project" value="UniProtKB-KW"/>
</dbReference>
<keyword evidence="5" id="KW-0547">Nucleotide-binding</keyword>
<dbReference type="GO" id="GO:0016787">
    <property type="term" value="F:hydrolase activity"/>
    <property type="evidence" value="ECO:0007669"/>
    <property type="project" value="UniProtKB-KW"/>
</dbReference>
<evidence type="ECO:0000313" key="13">
    <source>
        <dbReference type="Proteomes" id="UP000324065"/>
    </source>
</evidence>
<keyword evidence="6" id="KW-0378">Hydrolase</keyword>
<comment type="similarity">
    <text evidence="1">In the N-terminal section; belongs to the CRISPR-associated nuclease Cas3-HD family.</text>
</comment>
<keyword evidence="13" id="KW-1185">Reference proteome</keyword>
<dbReference type="RefSeq" id="WP_150060859.1">
    <property type="nucleotide sequence ID" value="NZ_JACHII010000003.1"/>
</dbReference>
<gene>
    <name evidence="12" type="primary">cas3</name>
    <name evidence="12" type="ORF">F1188_02715</name>
</gene>
<feature type="domain" description="HD Cas3-type" evidence="11">
    <location>
        <begin position="14"/>
        <end position="177"/>
    </location>
</feature>